<keyword evidence="2" id="KW-1185">Reference proteome</keyword>
<protein>
    <submittedName>
        <fullName evidence="1">Uncharacterized protein</fullName>
    </submittedName>
</protein>
<sequence>MGYSIRENSYDYKDPIERFLVKYQEEKQLEIQEIQLESGIIQDNENKNLCKNTQDVQTFLVTLTKGIEYIHGTANKMSVCIDNSQHPLIIDSGAHFSVVAR</sequence>
<reference evidence="1" key="1">
    <citation type="submission" date="2021-03" db="EMBL/GenBank/DDBJ databases">
        <title>Draft genome sequence of rust myrtle Austropuccinia psidii MF-1, a brazilian biotype.</title>
        <authorList>
            <person name="Quecine M.C."/>
            <person name="Pachon D.M.R."/>
            <person name="Bonatelli M.L."/>
            <person name="Correr F.H."/>
            <person name="Franceschini L.M."/>
            <person name="Leite T.F."/>
            <person name="Margarido G.R.A."/>
            <person name="Almeida C.A."/>
            <person name="Ferrarezi J.A."/>
            <person name="Labate C.A."/>
        </authorList>
    </citation>
    <scope>NUCLEOTIDE SEQUENCE</scope>
    <source>
        <strain evidence="1">MF-1</strain>
    </source>
</reference>
<comment type="caution">
    <text evidence="1">The sequence shown here is derived from an EMBL/GenBank/DDBJ whole genome shotgun (WGS) entry which is preliminary data.</text>
</comment>
<gene>
    <name evidence="1" type="ORF">O181_039808</name>
</gene>
<proteinExistence type="predicted"/>
<organism evidence="1 2">
    <name type="scientific">Austropuccinia psidii MF-1</name>
    <dbReference type="NCBI Taxonomy" id="1389203"/>
    <lineage>
        <taxon>Eukaryota</taxon>
        <taxon>Fungi</taxon>
        <taxon>Dikarya</taxon>
        <taxon>Basidiomycota</taxon>
        <taxon>Pucciniomycotina</taxon>
        <taxon>Pucciniomycetes</taxon>
        <taxon>Pucciniales</taxon>
        <taxon>Sphaerophragmiaceae</taxon>
        <taxon>Austropuccinia</taxon>
    </lineage>
</organism>
<evidence type="ECO:0000313" key="1">
    <source>
        <dbReference type="EMBL" id="MBW0500093.1"/>
    </source>
</evidence>
<dbReference type="AlphaFoldDB" id="A0A9Q3HCA7"/>
<accession>A0A9Q3HCA7</accession>
<evidence type="ECO:0000313" key="2">
    <source>
        <dbReference type="Proteomes" id="UP000765509"/>
    </source>
</evidence>
<dbReference type="EMBL" id="AVOT02015638">
    <property type="protein sequence ID" value="MBW0500093.1"/>
    <property type="molecule type" value="Genomic_DNA"/>
</dbReference>
<dbReference type="Proteomes" id="UP000765509">
    <property type="component" value="Unassembled WGS sequence"/>
</dbReference>
<name>A0A9Q3HCA7_9BASI</name>